<evidence type="ECO:0000313" key="5">
    <source>
        <dbReference type="Proteomes" id="UP001434883"/>
    </source>
</evidence>
<name>A0ABV0SA72_9TELE</name>
<reference evidence="4 5" key="1">
    <citation type="submission" date="2021-06" db="EMBL/GenBank/DDBJ databases">
        <authorList>
            <person name="Palmer J.M."/>
        </authorList>
    </citation>
    <scope>NUCLEOTIDE SEQUENCE [LARGE SCALE GENOMIC DNA]</scope>
    <source>
        <strain evidence="4 5">XC_2019</strain>
        <tissue evidence="4">Muscle</tissue>
    </source>
</reference>
<evidence type="ECO:0000313" key="4">
    <source>
        <dbReference type="EMBL" id="MEQ2217383.1"/>
    </source>
</evidence>
<evidence type="ECO:0000259" key="3">
    <source>
        <dbReference type="Pfam" id="PF07707"/>
    </source>
</evidence>
<gene>
    <name evidence="4" type="ORF">XENOCAPTIV_007882</name>
</gene>
<dbReference type="PANTHER" id="PTHR24412:SF174">
    <property type="entry name" value="KELCH-LIKE ECH-ASSOCIATED PROTEIN 1A"/>
    <property type="match status" value="1"/>
</dbReference>
<dbReference type="InterPro" id="IPR011705">
    <property type="entry name" value="BACK"/>
</dbReference>
<sequence>YQMEDVAKACCDFLTKHLEPANVIGISRFAEEIGCTELHKTCRMYINSHFSENQLLSCPILSKVKLSIGNLTEVGGRNLSLQTNLDSSFLCCYNPMTNQWSQRASLNIPRNRVGVAVVDGCIYAVGGSQGSVHHNTVER</sequence>
<dbReference type="InterPro" id="IPR006652">
    <property type="entry name" value="Kelch_1"/>
</dbReference>
<dbReference type="Gene3D" id="2.120.10.80">
    <property type="entry name" value="Kelch-type beta propeller"/>
    <property type="match status" value="1"/>
</dbReference>
<dbReference type="InterPro" id="IPR015915">
    <property type="entry name" value="Kelch-typ_b-propeller"/>
</dbReference>
<dbReference type="EMBL" id="JAHRIN010075811">
    <property type="protein sequence ID" value="MEQ2217383.1"/>
    <property type="molecule type" value="Genomic_DNA"/>
</dbReference>
<keyword evidence="2" id="KW-0677">Repeat</keyword>
<feature type="domain" description="BACK" evidence="3">
    <location>
        <begin position="23"/>
        <end position="52"/>
    </location>
</feature>
<organism evidence="4 5">
    <name type="scientific">Xenoophorus captivus</name>
    <dbReference type="NCBI Taxonomy" id="1517983"/>
    <lineage>
        <taxon>Eukaryota</taxon>
        <taxon>Metazoa</taxon>
        <taxon>Chordata</taxon>
        <taxon>Craniata</taxon>
        <taxon>Vertebrata</taxon>
        <taxon>Euteleostomi</taxon>
        <taxon>Actinopterygii</taxon>
        <taxon>Neopterygii</taxon>
        <taxon>Teleostei</taxon>
        <taxon>Neoteleostei</taxon>
        <taxon>Acanthomorphata</taxon>
        <taxon>Ovalentaria</taxon>
        <taxon>Atherinomorphae</taxon>
        <taxon>Cyprinodontiformes</taxon>
        <taxon>Goodeidae</taxon>
        <taxon>Xenoophorus</taxon>
    </lineage>
</organism>
<comment type="caution">
    <text evidence="4">The sequence shown here is derived from an EMBL/GenBank/DDBJ whole genome shotgun (WGS) entry which is preliminary data.</text>
</comment>
<accession>A0ABV0SA72</accession>
<dbReference type="PANTHER" id="PTHR24412">
    <property type="entry name" value="KELCH PROTEIN"/>
    <property type="match status" value="1"/>
</dbReference>
<dbReference type="InterPro" id="IPR011333">
    <property type="entry name" value="SKP1/BTB/POZ_sf"/>
</dbReference>
<protein>
    <recommendedName>
        <fullName evidence="3">BACK domain-containing protein</fullName>
    </recommendedName>
</protein>
<proteinExistence type="predicted"/>
<evidence type="ECO:0000256" key="1">
    <source>
        <dbReference type="ARBA" id="ARBA00022441"/>
    </source>
</evidence>
<keyword evidence="1" id="KW-0880">Kelch repeat</keyword>
<feature type="non-terminal residue" evidence="4">
    <location>
        <position position="1"/>
    </location>
</feature>
<dbReference type="Pfam" id="PF01344">
    <property type="entry name" value="Kelch_1"/>
    <property type="match status" value="1"/>
</dbReference>
<dbReference type="SUPFAM" id="SSF117281">
    <property type="entry name" value="Kelch motif"/>
    <property type="match status" value="1"/>
</dbReference>
<dbReference type="Gene3D" id="3.30.710.10">
    <property type="entry name" value="Potassium Channel Kv1.1, Chain A"/>
    <property type="match status" value="1"/>
</dbReference>
<dbReference type="Proteomes" id="UP001434883">
    <property type="component" value="Unassembled WGS sequence"/>
</dbReference>
<evidence type="ECO:0000256" key="2">
    <source>
        <dbReference type="ARBA" id="ARBA00022737"/>
    </source>
</evidence>
<keyword evidence="5" id="KW-1185">Reference proteome</keyword>
<dbReference type="Pfam" id="PF07707">
    <property type="entry name" value="BACK"/>
    <property type="match status" value="1"/>
</dbReference>